<evidence type="ECO:0000313" key="2">
    <source>
        <dbReference type="EMBL" id="KUJ19911.1"/>
    </source>
</evidence>
<gene>
    <name evidence="2" type="ORF">LY89DRAFT_465594</name>
</gene>
<protein>
    <submittedName>
        <fullName evidence="2">Uncharacterized protein</fullName>
    </submittedName>
</protein>
<evidence type="ECO:0000313" key="3">
    <source>
        <dbReference type="Proteomes" id="UP000070700"/>
    </source>
</evidence>
<dbReference type="Proteomes" id="UP000070700">
    <property type="component" value="Unassembled WGS sequence"/>
</dbReference>
<name>A0A194XIF4_MOLSC</name>
<dbReference type="EMBL" id="KQ947410">
    <property type="protein sequence ID" value="KUJ19911.1"/>
    <property type="molecule type" value="Genomic_DNA"/>
</dbReference>
<evidence type="ECO:0000256" key="1">
    <source>
        <dbReference type="SAM" id="MobiDB-lite"/>
    </source>
</evidence>
<dbReference type="KEGG" id="psco:LY89DRAFT_465594"/>
<reference evidence="2 3" key="1">
    <citation type="submission" date="2015-10" db="EMBL/GenBank/DDBJ databases">
        <title>Full genome of DAOMC 229536 Phialocephala scopiformis, a fungal endophyte of spruce producing the potent anti-insectan compound rugulosin.</title>
        <authorList>
            <consortium name="DOE Joint Genome Institute"/>
            <person name="Walker A.K."/>
            <person name="Frasz S.L."/>
            <person name="Seifert K.A."/>
            <person name="Miller J.D."/>
            <person name="Mondo S.J."/>
            <person name="Labutti K."/>
            <person name="Lipzen A."/>
            <person name="Dockter R."/>
            <person name="Kennedy M."/>
            <person name="Grigoriev I.V."/>
            <person name="Spatafora J.W."/>
        </authorList>
    </citation>
    <scope>NUCLEOTIDE SEQUENCE [LARGE SCALE GENOMIC DNA]</scope>
    <source>
        <strain evidence="2 3">CBS 120377</strain>
    </source>
</reference>
<feature type="region of interest" description="Disordered" evidence="1">
    <location>
        <begin position="84"/>
        <end position="106"/>
    </location>
</feature>
<dbReference type="RefSeq" id="XP_018074266.1">
    <property type="nucleotide sequence ID" value="XM_018207714.1"/>
</dbReference>
<dbReference type="InParanoid" id="A0A194XIF4"/>
<accession>A0A194XIF4</accession>
<dbReference type="AlphaFoldDB" id="A0A194XIF4"/>
<keyword evidence="3" id="KW-1185">Reference proteome</keyword>
<proteinExistence type="predicted"/>
<organism evidence="2 3">
    <name type="scientific">Mollisia scopiformis</name>
    <name type="common">Conifer needle endophyte fungus</name>
    <name type="synonym">Phialocephala scopiformis</name>
    <dbReference type="NCBI Taxonomy" id="149040"/>
    <lineage>
        <taxon>Eukaryota</taxon>
        <taxon>Fungi</taxon>
        <taxon>Dikarya</taxon>
        <taxon>Ascomycota</taxon>
        <taxon>Pezizomycotina</taxon>
        <taxon>Leotiomycetes</taxon>
        <taxon>Helotiales</taxon>
        <taxon>Mollisiaceae</taxon>
        <taxon>Mollisia</taxon>
    </lineage>
</organism>
<dbReference type="GeneID" id="28817440"/>
<sequence>MLDEQPLFIFLYIQDYWKEGRKERRMVFRKEGMDRSMNEYTPLYDLFISTQSLSLSSLPVSDMLTLPLPFLPVPLLHARHSPTPNPSTVYRSSHTDHMTADPPSTCKPTFPSRHKLPLLASWPSLFSSHSLNGTKLWLGLAGCVTADMPRFSSDTCSSSGNLILIRQLERCRAKSHASWCLVCGGNVGRLEELLGEGVVGALCNWEFCASWVFGVMGVDLWPRGFEVEC</sequence>